<reference evidence="1" key="1">
    <citation type="submission" date="2020-10" db="EMBL/GenBank/DDBJ databases">
        <authorList>
            <person name="Gilroy R."/>
        </authorList>
    </citation>
    <scope>NUCLEOTIDE SEQUENCE</scope>
    <source>
        <strain evidence="1">10192</strain>
    </source>
</reference>
<dbReference type="EMBL" id="JADIND010000088">
    <property type="protein sequence ID" value="MBO8430546.1"/>
    <property type="molecule type" value="Genomic_DNA"/>
</dbReference>
<sequence>MQIPKISNNQNNQPAFQMNYKTPSLWNKKLLSYVVSSKLVKEIDAKYPNASVKMKTALPLFQRLQYGSAGVEFNLGNGQKFSIIADKKNINTFDEYYSLFNQAGEKVYNTTLADVEPNLMPAKQNVKLLSQKSFIQTIKNFIGLK</sequence>
<evidence type="ECO:0000313" key="1">
    <source>
        <dbReference type="EMBL" id="MBO8430546.1"/>
    </source>
</evidence>
<comment type="caution">
    <text evidence="1">The sequence shown here is derived from an EMBL/GenBank/DDBJ whole genome shotgun (WGS) entry which is preliminary data.</text>
</comment>
<protein>
    <submittedName>
        <fullName evidence="1">Uncharacterized protein</fullName>
    </submittedName>
</protein>
<gene>
    <name evidence="1" type="ORF">IAC76_04095</name>
</gene>
<name>A0A9D9DQ97_9BACT</name>
<organism evidence="1 2">
    <name type="scientific">Candidatus Scatousia excrementipullorum</name>
    <dbReference type="NCBI Taxonomy" id="2840936"/>
    <lineage>
        <taxon>Bacteria</taxon>
        <taxon>Candidatus Scatousia</taxon>
    </lineage>
</organism>
<proteinExistence type="predicted"/>
<evidence type="ECO:0000313" key="2">
    <source>
        <dbReference type="Proteomes" id="UP000823632"/>
    </source>
</evidence>
<accession>A0A9D9DQ97</accession>
<dbReference type="AlphaFoldDB" id="A0A9D9DQ97"/>
<dbReference type="Proteomes" id="UP000823632">
    <property type="component" value="Unassembled WGS sequence"/>
</dbReference>
<reference evidence="1" key="2">
    <citation type="journal article" date="2021" name="PeerJ">
        <title>Extensive microbial diversity within the chicken gut microbiome revealed by metagenomics and culture.</title>
        <authorList>
            <person name="Gilroy R."/>
            <person name="Ravi A."/>
            <person name="Getino M."/>
            <person name="Pursley I."/>
            <person name="Horton D.L."/>
            <person name="Alikhan N.F."/>
            <person name="Baker D."/>
            <person name="Gharbi K."/>
            <person name="Hall N."/>
            <person name="Watson M."/>
            <person name="Adriaenssens E.M."/>
            <person name="Foster-Nyarko E."/>
            <person name="Jarju S."/>
            <person name="Secka A."/>
            <person name="Antonio M."/>
            <person name="Oren A."/>
            <person name="Chaudhuri R.R."/>
            <person name="La Ragione R."/>
            <person name="Hildebrand F."/>
            <person name="Pallen M.J."/>
        </authorList>
    </citation>
    <scope>NUCLEOTIDE SEQUENCE</scope>
    <source>
        <strain evidence="1">10192</strain>
    </source>
</reference>